<evidence type="ECO:0000256" key="1">
    <source>
        <dbReference type="ARBA" id="ARBA00001953"/>
    </source>
</evidence>
<comment type="subunit">
    <text evidence="11">The biotin-dependent acyl-CoA carboxylase complex is composed of AccA1, which contains the biotin carboxylase (BC) and biotin carboxyl carrier protein (BCCP) domains, and AccD1, which contains the carboxyl transferase (CT) domain. The AccA1/AccD1 complex forms a dodecamer.</text>
</comment>
<dbReference type="GO" id="GO:0046872">
    <property type="term" value="F:metal ion binding"/>
    <property type="evidence" value="ECO:0007669"/>
    <property type="project" value="InterPro"/>
</dbReference>
<protein>
    <recommendedName>
        <fullName evidence="12">Biotin-dependent 3-methylcrotonyl-coenzyme A carboxylase alpha1 subunit</fullName>
        <ecNumber evidence="2">6.3.4.14</ecNumber>
    </recommendedName>
</protein>
<feature type="domain" description="Biotin carboxylation" evidence="16">
    <location>
        <begin position="2"/>
        <end position="443"/>
    </location>
</feature>
<dbReference type="SUPFAM" id="SSF52440">
    <property type="entry name" value="PreATP-grasp domain"/>
    <property type="match status" value="1"/>
</dbReference>
<dbReference type="GO" id="GO:0004075">
    <property type="term" value="F:biotin carboxylase activity"/>
    <property type="evidence" value="ECO:0007669"/>
    <property type="project" value="UniProtKB-EC"/>
</dbReference>
<dbReference type="Pfam" id="PF02785">
    <property type="entry name" value="Biotin_carb_C"/>
    <property type="match status" value="1"/>
</dbReference>
<comment type="catalytic activity">
    <reaction evidence="9">
        <text>N(6)-biotinyl-L-lysyl-[protein] + hydrogencarbonate + ATP = N(6)-carboxybiotinyl-L-lysyl-[protein] + ADP + phosphate + H(+)</text>
        <dbReference type="Rhea" id="RHEA:13501"/>
        <dbReference type="Rhea" id="RHEA-COMP:10505"/>
        <dbReference type="Rhea" id="RHEA-COMP:10506"/>
        <dbReference type="ChEBI" id="CHEBI:15378"/>
        <dbReference type="ChEBI" id="CHEBI:17544"/>
        <dbReference type="ChEBI" id="CHEBI:30616"/>
        <dbReference type="ChEBI" id="CHEBI:43474"/>
        <dbReference type="ChEBI" id="CHEBI:83144"/>
        <dbReference type="ChEBI" id="CHEBI:83145"/>
        <dbReference type="ChEBI" id="CHEBI:456216"/>
        <dbReference type="EC" id="6.3.4.14"/>
    </reaction>
    <physiologicalReaction direction="left-to-right" evidence="9">
        <dbReference type="Rhea" id="RHEA:13502"/>
    </physiologicalReaction>
</comment>
<dbReference type="InterPro" id="IPR011053">
    <property type="entry name" value="Single_hybrid_motif"/>
</dbReference>
<dbReference type="PROSITE" id="PS50968">
    <property type="entry name" value="BIOTINYL_LIPOYL"/>
    <property type="match status" value="1"/>
</dbReference>
<keyword evidence="4 13" id="KW-0547">Nucleotide-binding</keyword>
<evidence type="ECO:0000259" key="14">
    <source>
        <dbReference type="PROSITE" id="PS50968"/>
    </source>
</evidence>
<dbReference type="InterPro" id="IPR005482">
    <property type="entry name" value="Biotin_COase_C"/>
</dbReference>
<dbReference type="InterPro" id="IPR048429">
    <property type="entry name" value="MCC_alpha_BT"/>
</dbReference>
<dbReference type="InterPro" id="IPR001882">
    <property type="entry name" value="Biotin_BS"/>
</dbReference>
<dbReference type="PROSITE" id="PS50979">
    <property type="entry name" value="BC"/>
    <property type="match status" value="1"/>
</dbReference>
<dbReference type="GO" id="GO:0005524">
    <property type="term" value="F:ATP binding"/>
    <property type="evidence" value="ECO:0007669"/>
    <property type="project" value="UniProtKB-UniRule"/>
</dbReference>
<dbReference type="Pfam" id="PF02786">
    <property type="entry name" value="CPSase_L_D2"/>
    <property type="match status" value="1"/>
</dbReference>
<evidence type="ECO:0000259" key="15">
    <source>
        <dbReference type="PROSITE" id="PS50975"/>
    </source>
</evidence>
<feature type="domain" description="ATP-grasp" evidence="15">
    <location>
        <begin position="121"/>
        <end position="316"/>
    </location>
</feature>
<dbReference type="SUPFAM" id="SSF51246">
    <property type="entry name" value="Rudiment single hybrid motif"/>
    <property type="match status" value="1"/>
</dbReference>
<dbReference type="InterPro" id="IPR011054">
    <property type="entry name" value="Rudment_hybrid_motif"/>
</dbReference>
<dbReference type="Pfam" id="PF00289">
    <property type="entry name" value="Biotin_carb_N"/>
    <property type="match status" value="1"/>
</dbReference>
<keyword evidence="3" id="KW-0436">Ligase</keyword>
<dbReference type="Proteomes" id="UP000318693">
    <property type="component" value="Unassembled WGS sequence"/>
</dbReference>
<evidence type="ECO:0000256" key="6">
    <source>
        <dbReference type="ARBA" id="ARBA00022946"/>
    </source>
</evidence>
<dbReference type="FunFam" id="3.40.50.20:FF:000010">
    <property type="entry name" value="Propionyl-CoA carboxylase subunit alpha"/>
    <property type="match status" value="1"/>
</dbReference>
<dbReference type="PROSITE" id="PS00867">
    <property type="entry name" value="CPSASE_2"/>
    <property type="match status" value="1"/>
</dbReference>
<evidence type="ECO:0000256" key="13">
    <source>
        <dbReference type="PROSITE-ProRule" id="PRU00409"/>
    </source>
</evidence>
<evidence type="ECO:0000256" key="9">
    <source>
        <dbReference type="ARBA" id="ARBA00048501"/>
    </source>
</evidence>
<evidence type="ECO:0000256" key="2">
    <source>
        <dbReference type="ARBA" id="ARBA00013263"/>
    </source>
</evidence>
<evidence type="ECO:0000256" key="5">
    <source>
        <dbReference type="ARBA" id="ARBA00022840"/>
    </source>
</evidence>
<name>A0A552WYD8_9MICO</name>
<dbReference type="Gene3D" id="3.30.700.40">
    <property type="match status" value="1"/>
</dbReference>
<dbReference type="InterPro" id="IPR005479">
    <property type="entry name" value="CPAse_ATP-bd"/>
</dbReference>
<dbReference type="InterPro" id="IPR016185">
    <property type="entry name" value="PreATP-grasp_dom_sf"/>
</dbReference>
<evidence type="ECO:0000256" key="3">
    <source>
        <dbReference type="ARBA" id="ARBA00022598"/>
    </source>
</evidence>
<dbReference type="Gene3D" id="3.30.470.20">
    <property type="entry name" value="ATP-grasp fold, B domain"/>
    <property type="match status" value="1"/>
</dbReference>
<comment type="cofactor">
    <cofactor evidence="1">
        <name>biotin</name>
        <dbReference type="ChEBI" id="CHEBI:57586"/>
    </cofactor>
</comment>
<evidence type="ECO:0000256" key="4">
    <source>
        <dbReference type="ARBA" id="ARBA00022741"/>
    </source>
</evidence>
<evidence type="ECO:0000313" key="18">
    <source>
        <dbReference type="Proteomes" id="UP000318693"/>
    </source>
</evidence>
<evidence type="ECO:0000313" key="17">
    <source>
        <dbReference type="EMBL" id="TRW47629.1"/>
    </source>
</evidence>
<dbReference type="SUPFAM" id="SSF51230">
    <property type="entry name" value="Single hybrid motif"/>
    <property type="match status" value="1"/>
</dbReference>
<sequence length="647" mass="69427">MSFSTLLVANRGEIAVRVLRAARTLGLRTVAVYSDADREAPHVRHADVAVRLGPEPATASYLSIPALLDAAARSGADAVHPGYGFLSERAEFARACRDAGLVFVGPTPEVIDLMGRKDEARRVAAAAGVPMLPAVEGADDAELLARARAEIGFPLLVKAASGGGGKGMRIVRSDADLPAALAAARREALAAFGDDTMLIERYLEHGRHIEVQVLADSHGRTIHLYDRDCSVQRRHQKVVEEAPAPTISDHVRSTVTEAAVRLARQVGYVNAGTVEFLAAGEDAYFLEMNTRLQVEHPVTELVTGVDLVAAQLRIAQGEPLELAQEDVALSGHAIEARVYAEDPGDRFLPQAGLATRVRWPRHVRVDEALESGQRVGTWYDPMLAKVISFGRTREDARRALVAALDDSAIIGLTTNLGFLRRLTDSATFREASLDTAWLDRHPGAFPSEGSHVATCVAAWTLATADRGRGDHPFGVGDGWRLGGRPAGALLELEHREERLDVHVDAAGGRIRLGERTWSVRALHSGPGRARLEIDGVAHEAEVEANARQVTVVHEGESYLFRVPDPLVNDDDAPTDEQVSAPMPGLVREVSVTNGQAVSKGDALGVLEAMKMEMALVSPHDGTVDRISITPGDQVVAGQELFTIAASH</sequence>
<dbReference type="PROSITE" id="PS00188">
    <property type="entry name" value="BIOTIN"/>
    <property type="match status" value="1"/>
</dbReference>
<comment type="caution">
    <text evidence="17">The sequence shown here is derived from an EMBL/GenBank/DDBJ whole genome shotgun (WGS) entry which is preliminary data.</text>
</comment>
<dbReference type="FunFam" id="2.40.50.100:FF:000003">
    <property type="entry name" value="Acetyl-CoA carboxylase biotin carboxyl carrier protein"/>
    <property type="match status" value="1"/>
</dbReference>
<dbReference type="RefSeq" id="WP_143416583.1">
    <property type="nucleotide sequence ID" value="NZ_VJXR01000001.1"/>
</dbReference>
<dbReference type="PANTHER" id="PTHR18866:SF33">
    <property type="entry name" value="METHYLCROTONOYL-COA CARBOXYLASE SUBUNIT ALPHA, MITOCHONDRIAL-RELATED"/>
    <property type="match status" value="1"/>
</dbReference>
<dbReference type="InterPro" id="IPR000089">
    <property type="entry name" value="Biotin_lipoyl"/>
</dbReference>
<accession>A0A552WYD8</accession>
<dbReference type="Pfam" id="PF21139">
    <property type="entry name" value="BT_MCC_alpha"/>
    <property type="match status" value="1"/>
</dbReference>
<evidence type="ECO:0000256" key="10">
    <source>
        <dbReference type="ARBA" id="ARBA00053351"/>
    </source>
</evidence>
<dbReference type="PANTHER" id="PTHR18866">
    <property type="entry name" value="CARBOXYLASE:PYRUVATE/ACETYL-COA/PROPIONYL-COA CARBOXYLASE"/>
    <property type="match status" value="1"/>
</dbReference>
<feature type="domain" description="Lipoyl-binding" evidence="14">
    <location>
        <begin position="567"/>
        <end position="644"/>
    </location>
</feature>
<keyword evidence="5 13" id="KW-0067">ATP-binding</keyword>
<dbReference type="PROSITE" id="PS50975">
    <property type="entry name" value="ATP_GRASP"/>
    <property type="match status" value="1"/>
</dbReference>
<gene>
    <name evidence="17" type="ORF">FJ693_00550</name>
</gene>
<organism evidence="17 18">
    <name type="scientific">Georgenia yuyongxinii</name>
    <dbReference type="NCBI Taxonomy" id="2589797"/>
    <lineage>
        <taxon>Bacteria</taxon>
        <taxon>Bacillati</taxon>
        <taxon>Actinomycetota</taxon>
        <taxon>Actinomycetes</taxon>
        <taxon>Micrococcales</taxon>
        <taxon>Bogoriellaceae</taxon>
        <taxon>Georgenia</taxon>
    </lineage>
</organism>
<evidence type="ECO:0000256" key="7">
    <source>
        <dbReference type="ARBA" id="ARBA00023267"/>
    </source>
</evidence>
<evidence type="ECO:0000259" key="16">
    <source>
        <dbReference type="PROSITE" id="PS50979"/>
    </source>
</evidence>
<dbReference type="SMART" id="SM00878">
    <property type="entry name" value="Biotin_carb_C"/>
    <property type="match status" value="1"/>
</dbReference>
<reference evidence="17 18" key="1">
    <citation type="submission" date="2019-07" db="EMBL/GenBank/DDBJ databases">
        <title>Georgenia wutianyii sp. nov. and Georgenia *** sp. nov. isolated from plateau pika (Ochotona curzoniae) in the Qinghai-Tibet plateau of China.</title>
        <authorList>
            <person name="Tian Z."/>
        </authorList>
    </citation>
    <scope>NUCLEOTIDE SEQUENCE [LARGE SCALE GENOMIC DNA]</scope>
    <source>
        <strain evidence="17 18">Z446</strain>
    </source>
</reference>
<dbReference type="SUPFAM" id="SSF56059">
    <property type="entry name" value="Glutathione synthetase ATP-binding domain-like"/>
    <property type="match status" value="1"/>
</dbReference>
<dbReference type="Gene3D" id="2.40.50.100">
    <property type="match status" value="1"/>
</dbReference>
<dbReference type="InterPro" id="IPR011761">
    <property type="entry name" value="ATP-grasp"/>
</dbReference>
<dbReference type="InterPro" id="IPR050856">
    <property type="entry name" value="Biotin_carboxylase_complex"/>
</dbReference>
<dbReference type="EC" id="6.3.4.14" evidence="2"/>
<dbReference type="InterPro" id="IPR011764">
    <property type="entry name" value="Biotin_carboxylation_dom"/>
</dbReference>
<evidence type="ECO:0000256" key="11">
    <source>
        <dbReference type="ARBA" id="ARBA00065901"/>
    </source>
</evidence>
<comment type="function">
    <text evidence="10">Component of a biotin-dependent acyl-CoA carboxylase complex. This subunit catalyzes the ATP-dependent carboxylation of the biotin carried by the biotin carboxyl carrier (BCC) domain, resulting in the formation of carboxyl biotin. When associated with the beta1 subunit AccD1, is involved in branched amino-acid catabolism with methylcrotonyl coenzyme A as the substrate.</text>
</comment>
<evidence type="ECO:0000256" key="8">
    <source>
        <dbReference type="ARBA" id="ARBA00046317"/>
    </source>
</evidence>
<dbReference type="Pfam" id="PF00364">
    <property type="entry name" value="Biotin_lipoyl"/>
    <property type="match status" value="1"/>
</dbReference>
<dbReference type="CDD" id="cd06850">
    <property type="entry name" value="biotinyl_domain"/>
    <property type="match status" value="1"/>
</dbReference>
<dbReference type="EMBL" id="VJXR01000001">
    <property type="protein sequence ID" value="TRW47629.1"/>
    <property type="molecule type" value="Genomic_DNA"/>
</dbReference>
<keyword evidence="6" id="KW-0809">Transit peptide</keyword>
<proteinExistence type="predicted"/>
<keyword evidence="18" id="KW-1185">Reference proteome</keyword>
<dbReference type="FunFam" id="3.30.470.20:FF:000028">
    <property type="entry name" value="Methylcrotonoyl-CoA carboxylase subunit alpha, mitochondrial"/>
    <property type="match status" value="1"/>
</dbReference>
<evidence type="ECO:0000256" key="12">
    <source>
        <dbReference type="ARBA" id="ARBA00074050"/>
    </source>
</evidence>
<dbReference type="AlphaFoldDB" id="A0A552WYD8"/>
<comment type="pathway">
    <text evidence="8">Amino-acid degradation; L-leucine degradation.</text>
</comment>
<keyword evidence="7" id="KW-0092">Biotin</keyword>
<dbReference type="InterPro" id="IPR005481">
    <property type="entry name" value="BC-like_N"/>
</dbReference>
<dbReference type="FunFam" id="3.30.1490.20:FF:000003">
    <property type="entry name" value="acetyl-CoA carboxylase isoform X1"/>
    <property type="match status" value="1"/>
</dbReference>
<dbReference type="PROSITE" id="PS00866">
    <property type="entry name" value="CPSASE_1"/>
    <property type="match status" value="1"/>
</dbReference>